<proteinExistence type="predicted"/>
<protein>
    <submittedName>
        <fullName evidence="1">Uncharacterized protein</fullName>
    </submittedName>
</protein>
<accession>A0A4C1WEP6</accession>
<dbReference type="EMBL" id="BGZK01000527">
    <property type="protein sequence ID" value="GBP48595.1"/>
    <property type="molecule type" value="Genomic_DNA"/>
</dbReference>
<dbReference type="Proteomes" id="UP000299102">
    <property type="component" value="Unassembled WGS sequence"/>
</dbReference>
<gene>
    <name evidence="1" type="ORF">EVAR_27981_1</name>
</gene>
<evidence type="ECO:0000313" key="1">
    <source>
        <dbReference type="EMBL" id="GBP48595.1"/>
    </source>
</evidence>
<dbReference type="AlphaFoldDB" id="A0A4C1WEP6"/>
<name>A0A4C1WEP6_EUMVA</name>
<comment type="caution">
    <text evidence="1">The sequence shown here is derived from an EMBL/GenBank/DDBJ whole genome shotgun (WGS) entry which is preliminary data.</text>
</comment>
<sequence>MQPCFVTKGSPSGEAADYLCSLSGNNAQLSPAHPSTAIVRVTSRPIADTRPAPLTKVPHRPLLIGAMGHGARRSRLVEFEWLKAIPSYLCVPDSNFDHGKLADEFLTQSQQNFSLRSLEKHIKALILEIITKVMRSMEKSATAKINFTRCYQSVTHPSTGRVQRRLTSVIGGEPVYWDIITTWYGRGD</sequence>
<reference evidence="1 2" key="1">
    <citation type="journal article" date="2019" name="Commun. Biol.">
        <title>The bagworm genome reveals a unique fibroin gene that provides high tensile strength.</title>
        <authorList>
            <person name="Kono N."/>
            <person name="Nakamura H."/>
            <person name="Ohtoshi R."/>
            <person name="Tomita M."/>
            <person name="Numata K."/>
            <person name="Arakawa K."/>
        </authorList>
    </citation>
    <scope>NUCLEOTIDE SEQUENCE [LARGE SCALE GENOMIC DNA]</scope>
</reference>
<dbReference type="OrthoDB" id="10058982at2759"/>
<evidence type="ECO:0000313" key="2">
    <source>
        <dbReference type="Proteomes" id="UP000299102"/>
    </source>
</evidence>
<keyword evidence="2" id="KW-1185">Reference proteome</keyword>
<organism evidence="1 2">
    <name type="scientific">Eumeta variegata</name>
    <name type="common">Bagworm moth</name>
    <name type="synonym">Eumeta japonica</name>
    <dbReference type="NCBI Taxonomy" id="151549"/>
    <lineage>
        <taxon>Eukaryota</taxon>
        <taxon>Metazoa</taxon>
        <taxon>Ecdysozoa</taxon>
        <taxon>Arthropoda</taxon>
        <taxon>Hexapoda</taxon>
        <taxon>Insecta</taxon>
        <taxon>Pterygota</taxon>
        <taxon>Neoptera</taxon>
        <taxon>Endopterygota</taxon>
        <taxon>Lepidoptera</taxon>
        <taxon>Glossata</taxon>
        <taxon>Ditrysia</taxon>
        <taxon>Tineoidea</taxon>
        <taxon>Psychidae</taxon>
        <taxon>Oiketicinae</taxon>
        <taxon>Eumeta</taxon>
    </lineage>
</organism>